<dbReference type="GO" id="GO:0006412">
    <property type="term" value="P:translation"/>
    <property type="evidence" value="ECO:0007669"/>
    <property type="project" value="UniProtKB-KW"/>
</dbReference>
<name>A0A0C2N158_THEKT</name>
<feature type="domain" description="Elongation factor Tu-type" evidence="1">
    <location>
        <begin position="31"/>
        <end position="84"/>
    </location>
</feature>
<accession>A0A0C2N158</accession>
<evidence type="ECO:0000313" key="3">
    <source>
        <dbReference type="Proteomes" id="UP000031668"/>
    </source>
</evidence>
<keyword evidence="3" id="KW-1185">Reference proteome</keyword>
<proteinExistence type="predicted"/>
<gene>
    <name evidence="2" type="ORF">RF11_00218</name>
</gene>
<protein>
    <recommendedName>
        <fullName evidence="1">Elongation factor Tu-type domain-containing protein</fullName>
    </recommendedName>
</protein>
<evidence type="ECO:0000313" key="2">
    <source>
        <dbReference type="EMBL" id="KII70085.1"/>
    </source>
</evidence>
<evidence type="ECO:0000259" key="1">
    <source>
        <dbReference type="Pfam" id="PF14578"/>
    </source>
</evidence>
<dbReference type="AlphaFoldDB" id="A0A0C2N158"/>
<dbReference type="GO" id="GO:0005525">
    <property type="term" value="F:GTP binding"/>
    <property type="evidence" value="ECO:0007669"/>
    <property type="project" value="UniProtKB-KW"/>
</dbReference>
<organism evidence="2 3">
    <name type="scientific">Thelohanellus kitauei</name>
    <name type="common">Myxosporean</name>
    <dbReference type="NCBI Taxonomy" id="669202"/>
    <lineage>
        <taxon>Eukaryota</taxon>
        <taxon>Metazoa</taxon>
        <taxon>Cnidaria</taxon>
        <taxon>Myxozoa</taxon>
        <taxon>Myxosporea</taxon>
        <taxon>Bivalvulida</taxon>
        <taxon>Platysporina</taxon>
        <taxon>Myxobolidae</taxon>
        <taxon>Thelohanellus</taxon>
    </lineage>
</organism>
<sequence>MKVGLLEEIATEALILKEHPIFGGRDLKMAKKILSELVDERSIEVLIGILQRIIAPGTNVISADGVHTGSFQNVDTNTKSLFTIRILSIAKIEISTLRTFKNCWDSKTISKKEGIL</sequence>
<comment type="caution">
    <text evidence="2">The sequence shown here is derived from an EMBL/GenBank/DDBJ whole genome shotgun (WGS) entry which is preliminary data.</text>
</comment>
<dbReference type="InterPro" id="IPR029459">
    <property type="entry name" value="EFTU-type"/>
</dbReference>
<dbReference type="EMBL" id="JWZT01002196">
    <property type="protein sequence ID" value="KII70085.1"/>
    <property type="molecule type" value="Genomic_DNA"/>
</dbReference>
<reference evidence="2 3" key="1">
    <citation type="journal article" date="2014" name="Genome Biol. Evol.">
        <title>The genome of the myxosporean Thelohanellus kitauei shows adaptations to nutrient acquisition within its fish host.</title>
        <authorList>
            <person name="Yang Y."/>
            <person name="Xiong J."/>
            <person name="Zhou Z."/>
            <person name="Huo F."/>
            <person name="Miao W."/>
            <person name="Ran C."/>
            <person name="Liu Y."/>
            <person name="Zhang J."/>
            <person name="Feng J."/>
            <person name="Wang M."/>
            <person name="Wang M."/>
            <person name="Wang L."/>
            <person name="Yao B."/>
        </authorList>
    </citation>
    <scope>NUCLEOTIDE SEQUENCE [LARGE SCALE GENOMIC DNA]</scope>
    <source>
        <strain evidence="2">Wuqing</strain>
    </source>
</reference>
<dbReference type="Pfam" id="PF14578">
    <property type="entry name" value="GTP_EFTU_D4"/>
    <property type="match status" value="1"/>
</dbReference>
<dbReference type="Proteomes" id="UP000031668">
    <property type="component" value="Unassembled WGS sequence"/>
</dbReference>